<feature type="transmembrane region" description="Helical" evidence="5">
    <location>
        <begin position="305"/>
        <end position="326"/>
    </location>
</feature>
<evidence type="ECO:0000259" key="6">
    <source>
        <dbReference type="PROSITE" id="PS50261"/>
    </source>
</evidence>
<dbReference type="PROSITE" id="PS50261">
    <property type="entry name" value="G_PROTEIN_RECEP_F2_4"/>
    <property type="match status" value="1"/>
</dbReference>
<accession>A0A8B8CJ05</accession>
<dbReference type="Pfam" id="PF00002">
    <property type="entry name" value="7tm_2"/>
    <property type="match status" value="1"/>
</dbReference>
<dbReference type="GO" id="GO:0016020">
    <property type="term" value="C:membrane"/>
    <property type="evidence" value="ECO:0007669"/>
    <property type="project" value="UniProtKB-SubCell"/>
</dbReference>
<keyword evidence="2 5" id="KW-0812">Transmembrane</keyword>
<evidence type="ECO:0000256" key="3">
    <source>
        <dbReference type="ARBA" id="ARBA00022989"/>
    </source>
</evidence>
<dbReference type="GO" id="GO:0007166">
    <property type="term" value="P:cell surface receptor signaling pathway"/>
    <property type="evidence" value="ECO:0007669"/>
    <property type="project" value="InterPro"/>
</dbReference>
<feature type="transmembrane region" description="Helical" evidence="5">
    <location>
        <begin position="231"/>
        <end position="258"/>
    </location>
</feature>
<dbReference type="InterPro" id="IPR017981">
    <property type="entry name" value="GPCR_2-like_7TM"/>
</dbReference>
<dbReference type="PANTHER" id="PTHR45902">
    <property type="entry name" value="LATROPHILIN RECEPTOR-LIKE PROTEIN A"/>
    <property type="match status" value="1"/>
</dbReference>
<keyword evidence="3 5" id="KW-1133">Transmembrane helix</keyword>
<dbReference type="RefSeq" id="XP_022314431.1">
    <property type="nucleotide sequence ID" value="XM_022458723.1"/>
</dbReference>
<dbReference type="GO" id="GO:0004930">
    <property type="term" value="F:G protein-coupled receptor activity"/>
    <property type="evidence" value="ECO:0007669"/>
    <property type="project" value="InterPro"/>
</dbReference>
<dbReference type="Proteomes" id="UP000694844">
    <property type="component" value="Chromosome 2"/>
</dbReference>
<keyword evidence="4 5" id="KW-0472">Membrane</keyword>
<feature type="transmembrane region" description="Helical" evidence="5">
    <location>
        <begin position="116"/>
        <end position="136"/>
    </location>
</feature>
<dbReference type="InterPro" id="IPR053231">
    <property type="entry name" value="GPCR_LN-TM7"/>
</dbReference>
<reference evidence="8" key="1">
    <citation type="submission" date="2025-08" db="UniProtKB">
        <authorList>
            <consortium name="RefSeq"/>
        </authorList>
    </citation>
    <scope>IDENTIFICATION</scope>
    <source>
        <tissue evidence="8">Whole sample</tissue>
    </source>
</reference>
<evidence type="ECO:0000256" key="2">
    <source>
        <dbReference type="ARBA" id="ARBA00022692"/>
    </source>
</evidence>
<dbReference type="CDD" id="cd15039">
    <property type="entry name" value="7tmB3_Methuselah-like"/>
    <property type="match status" value="1"/>
</dbReference>
<protein>
    <submittedName>
        <fullName evidence="8">Adhesion G protein-coupled receptor E3-like</fullName>
    </submittedName>
</protein>
<evidence type="ECO:0000256" key="4">
    <source>
        <dbReference type="ARBA" id="ARBA00023136"/>
    </source>
</evidence>
<feature type="transmembrane region" description="Helical" evidence="5">
    <location>
        <begin position="79"/>
        <end position="104"/>
    </location>
</feature>
<proteinExistence type="predicted"/>
<dbReference type="InterPro" id="IPR000832">
    <property type="entry name" value="GPCR_2_secretin-like"/>
</dbReference>
<keyword evidence="7" id="KW-1185">Reference proteome</keyword>
<feature type="transmembrane region" description="Helical" evidence="5">
    <location>
        <begin position="278"/>
        <end position="299"/>
    </location>
</feature>
<feature type="domain" description="G-protein coupled receptors family 2 profile 2" evidence="6">
    <location>
        <begin position="80"/>
        <end position="327"/>
    </location>
</feature>
<evidence type="ECO:0000256" key="5">
    <source>
        <dbReference type="SAM" id="Phobius"/>
    </source>
</evidence>
<name>A0A8B8CJ05_CRAVI</name>
<comment type="subcellular location">
    <subcellularLocation>
        <location evidence="1">Membrane</location>
        <topology evidence="1">Multi-pass membrane protein</topology>
    </subcellularLocation>
</comment>
<dbReference type="GeneID" id="111118987"/>
<dbReference type="KEGG" id="cvn:111118987"/>
<evidence type="ECO:0000313" key="8">
    <source>
        <dbReference type="RefSeq" id="XP_022314431.1"/>
    </source>
</evidence>
<feature type="transmembrane region" description="Helical" evidence="5">
    <location>
        <begin position="189"/>
        <end position="211"/>
    </location>
</feature>
<gene>
    <name evidence="8" type="primary">LOC111118987</name>
</gene>
<evidence type="ECO:0000313" key="7">
    <source>
        <dbReference type="Proteomes" id="UP000694844"/>
    </source>
</evidence>
<evidence type="ECO:0000256" key="1">
    <source>
        <dbReference type="ARBA" id="ARBA00004141"/>
    </source>
</evidence>
<dbReference type="AlphaFoldDB" id="A0A8B8CJ05"/>
<dbReference type="OrthoDB" id="6153483at2759"/>
<dbReference type="Gene3D" id="1.20.1070.10">
    <property type="entry name" value="Rhodopsin 7-helix transmembrane proteins"/>
    <property type="match status" value="1"/>
</dbReference>
<feature type="transmembrane region" description="Helical" evidence="5">
    <location>
        <begin position="148"/>
        <end position="169"/>
    </location>
</feature>
<sequence>MPYTYDVNNLLECIQIQLEANEFILSDEHSNIYVESVKRYLKINEFVRNKNGSVRICLNSYIPLTYELSKSKPNLIDKILTVTTYICMITSLLFLLATFVIYCILCALRTVPGKNIMCFTFSLFFAQLLLVIRSSITEDTVVCSWIGGLIHYFWISAFTWTNVCCFHMFKLFVKQSLVHGDVSADRKLFLKYCVISFTFPLVPVCANLVVAETELDSLLFGYGGSKCFLKSPLALIITFISPIILQVLFNVIMFSITFHFIRNTPKVQSSKERNDLSIFFKLFILTGVSWVFVIVDGFFEVSPFTFLATIISGSLGMFIFISYICHKKVFRLLSHRLRSSNKTKTYLSTSKTHVNSNSKTSNIEKAKSCITEI</sequence>
<dbReference type="PANTHER" id="PTHR45902:SF1">
    <property type="entry name" value="LATROPHILIN RECEPTOR-LIKE PROTEIN A"/>
    <property type="match status" value="1"/>
</dbReference>
<organism evidence="7 8">
    <name type="scientific">Crassostrea virginica</name>
    <name type="common">Eastern oyster</name>
    <dbReference type="NCBI Taxonomy" id="6565"/>
    <lineage>
        <taxon>Eukaryota</taxon>
        <taxon>Metazoa</taxon>
        <taxon>Spiralia</taxon>
        <taxon>Lophotrochozoa</taxon>
        <taxon>Mollusca</taxon>
        <taxon>Bivalvia</taxon>
        <taxon>Autobranchia</taxon>
        <taxon>Pteriomorphia</taxon>
        <taxon>Ostreida</taxon>
        <taxon>Ostreoidea</taxon>
        <taxon>Ostreidae</taxon>
        <taxon>Crassostrea</taxon>
    </lineage>
</organism>